<dbReference type="EMBL" id="JBIAFJ010000013">
    <property type="protein sequence ID" value="MFE9171185.1"/>
    <property type="molecule type" value="Genomic_DNA"/>
</dbReference>
<comment type="caution">
    <text evidence="2">The sequence shown here is derived from an EMBL/GenBank/DDBJ whole genome shotgun (WGS) entry which is preliminary data.</text>
</comment>
<evidence type="ECO:0000313" key="2">
    <source>
        <dbReference type="EMBL" id="MFE9171185.1"/>
    </source>
</evidence>
<gene>
    <name evidence="2" type="ORF">ACFYNZ_16965</name>
</gene>
<feature type="region of interest" description="Disordered" evidence="1">
    <location>
        <begin position="1"/>
        <end position="33"/>
    </location>
</feature>
<keyword evidence="3" id="KW-1185">Reference proteome</keyword>
<evidence type="ECO:0000256" key="1">
    <source>
        <dbReference type="SAM" id="MobiDB-lite"/>
    </source>
</evidence>
<organism evidence="2 3">
    <name type="scientific">Streptomyces kebangsaanensis</name>
    <dbReference type="NCBI Taxonomy" id="864058"/>
    <lineage>
        <taxon>Bacteria</taxon>
        <taxon>Bacillati</taxon>
        <taxon>Actinomycetota</taxon>
        <taxon>Actinomycetes</taxon>
        <taxon>Kitasatosporales</taxon>
        <taxon>Streptomycetaceae</taxon>
        <taxon>Streptomyces</taxon>
    </lineage>
</organism>
<sequence>MEDGSEAGIPSLVAELDGPVDDEHPDVSVTDGESSWTVSAFQGGALVLENLDDGDVEPRHLPHASRTETIRVMTMLVRGDLTALQRLDWLPGHE</sequence>
<accession>A0ABW6KTF8</accession>
<reference evidence="2 3" key="1">
    <citation type="submission" date="2024-10" db="EMBL/GenBank/DDBJ databases">
        <title>The Natural Products Discovery Center: Release of the First 8490 Sequenced Strains for Exploring Actinobacteria Biosynthetic Diversity.</title>
        <authorList>
            <person name="Kalkreuter E."/>
            <person name="Kautsar S.A."/>
            <person name="Yang D."/>
            <person name="Bader C.D."/>
            <person name="Teijaro C.N."/>
            <person name="Fluegel L."/>
            <person name="Davis C.M."/>
            <person name="Simpson J.R."/>
            <person name="Lauterbach L."/>
            <person name="Steele A.D."/>
            <person name="Gui C."/>
            <person name="Meng S."/>
            <person name="Li G."/>
            <person name="Viehrig K."/>
            <person name="Ye F."/>
            <person name="Su P."/>
            <person name="Kiefer A.F."/>
            <person name="Nichols A."/>
            <person name="Cepeda A.J."/>
            <person name="Yan W."/>
            <person name="Fan B."/>
            <person name="Jiang Y."/>
            <person name="Adhikari A."/>
            <person name="Zheng C.-J."/>
            <person name="Schuster L."/>
            <person name="Cowan T.M."/>
            <person name="Smanski M.J."/>
            <person name="Chevrette M.G."/>
            <person name="De Carvalho L.P.S."/>
            <person name="Shen B."/>
        </authorList>
    </citation>
    <scope>NUCLEOTIDE SEQUENCE [LARGE SCALE GENOMIC DNA]</scope>
    <source>
        <strain evidence="2 3">NPDC007147</strain>
    </source>
</reference>
<evidence type="ECO:0000313" key="3">
    <source>
        <dbReference type="Proteomes" id="UP001601197"/>
    </source>
</evidence>
<proteinExistence type="predicted"/>
<dbReference type="Proteomes" id="UP001601197">
    <property type="component" value="Unassembled WGS sequence"/>
</dbReference>
<name>A0ABW6KTF8_9ACTN</name>
<protein>
    <submittedName>
        <fullName evidence="2">Uncharacterized protein</fullName>
    </submittedName>
</protein>
<dbReference type="RefSeq" id="WP_388347924.1">
    <property type="nucleotide sequence ID" value="NZ_JBIAFJ010000013.1"/>
</dbReference>